<organism evidence="1 2">
    <name type="scientific">Petrachloros mirabilis ULC683</name>
    <dbReference type="NCBI Taxonomy" id="2781853"/>
    <lineage>
        <taxon>Bacteria</taxon>
        <taxon>Bacillati</taxon>
        <taxon>Cyanobacteriota</taxon>
        <taxon>Cyanophyceae</taxon>
        <taxon>Synechococcales</taxon>
        <taxon>Petrachlorosaceae</taxon>
        <taxon>Petrachloros</taxon>
        <taxon>Petrachloros mirabilis</taxon>
    </lineage>
</organism>
<gene>
    <name evidence="1" type="ORF">GS597_05865</name>
</gene>
<evidence type="ECO:0000313" key="1">
    <source>
        <dbReference type="EMBL" id="NCJ06047.1"/>
    </source>
</evidence>
<accession>A0A8K1ZY88</accession>
<dbReference type="AlphaFoldDB" id="A0A8K1ZY88"/>
<dbReference type="EMBL" id="WVIC01000008">
    <property type="protein sequence ID" value="NCJ06047.1"/>
    <property type="molecule type" value="Genomic_DNA"/>
</dbReference>
<reference evidence="1" key="1">
    <citation type="submission" date="2019-12" db="EMBL/GenBank/DDBJ databases">
        <title>High-Quality draft genome sequences of three cyanobacteria isolated from the limestone walls of the Old Cathedral of Coimbra.</title>
        <authorList>
            <person name="Tiago I."/>
            <person name="Soares F."/>
            <person name="Portugal A."/>
        </authorList>
    </citation>
    <scope>NUCLEOTIDE SEQUENCE [LARGE SCALE GENOMIC DNA]</scope>
    <source>
        <strain evidence="1">C</strain>
    </source>
</reference>
<dbReference type="Proteomes" id="UP000607397">
    <property type="component" value="Unassembled WGS sequence"/>
</dbReference>
<dbReference type="Gene3D" id="3.30.1390.10">
    <property type="match status" value="2"/>
</dbReference>
<protein>
    <recommendedName>
        <fullName evidence="3">Ribosomal protein L7/L12 C-terminal domain-containing protein</fullName>
    </recommendedName>
</protein>
<sequence length="143" mass="15232">MELIGLVAIALIIVCGLVLLTRPQQGTRASNALPSRSPQRSLAEIEAEVRQLVSQGHKIEAIKRVRRVSDLSLTAAKAYVAALADGAAPSGRSAPLDPKLVAEVQQLLAQGQHLEAIKHLRTHSQMSLAAAKTYVDSLRSGNL</sequence>
<evidence type="ECO:0008006" key="3">
    <source>
        <dbReference type="Google" id="ProtNLM"/>
    </source>
</evidence>
<name>A0A8K1ZY88_9CYAN</name>
<evidence type="ECO:0000313" key="2">
    <source>
        <dbReference type="Proteomes" id="UP000607397"/>
    </source>
</evidence>
<keyword evidence="2" id="KW-1185">Reference proteome</keyword>
<comment type="caution">
    <text evidence="1">The sequence shown here is derived from an EMBL/GenBank/DDBJ whole genome shotgun (WGS) entry which is preliminary data.</text>
</comment>
<dbReference type="InterPro" id="IPR014719">
    <property type="entry name" value="Ribosomal_bL12_C/ClpS-like"/>
</dbReference>
<dbReference type="RefSeq" id="WP_161824519.1">
    <property type="nucleotide sequence ID" value="NZ_WVIC01000008.1"/>
</dbReference>
<proteinExistence type="predicted"/>